<keyword evidence="4 7" id="KW-0812">Transmembrane</keyword>
<dbReference type="PRINTS" id="PR01036">
    <property type="entry name" value="TCRTETB"/>
</dbReference>
<keyword evidence="5 7" id="KW-1133">Transmembrane helix</keyword>
<feature type="transmembrane region" description="Helical" evidence="7">
    <location>
        <begin position="326"/>
        <end position="343"/>
    </location>
</feature>
<dbReference type="SUPFAM" id="SSF103473">
    <property type="entry name" value="MFS general substrate transporter"/>
    <property type="match status" value="1"/>
</dbReference>
<dbReference type="PANTHER" id="PTHR42718">
    <property type="entry name" value="MAJOR FACILITATOR SUPERFAMILY MULTIDRUG TRANSPORTER MFSC"/>
    <property type="match status" value="1"/>
</dbReference>
<evidence type="ECO:0000256" key="5">
    <source>
        <dbReference type="ARBA" id="ARBA00022989"/>
    </source>
</evidence>
<evidence type="ECO:0000256" key="6">
    <source>
        <dbReference type="ARBA" id="ARBA00023136"/>
    </source>
</evidence>
<evidence type="ECO:0000256" key="7">
    <source>
        <dbReference type="SAM" id="Phobius"/>
    </source>
</evidence>
<evidence type="ECO:0000313" key="10">
    <source>
        <dbReference type="Proteomes" id="UP001501020"/>
    </source>
</evidence>
<feature type="transmembrane region" description="Helical" evidence="7">
    <location>
        <begin position="355"/>
        <end position="377"/>
    </location>
</feature>
<feature type="transmembrane region" description="Helical" evidence="7">
    <location>
        <begin position="189"/>
        <end position="207"/>
    </location>
</feature>
<reference evidence="9 10" key="1">
    <citation type="journal article" date="2019" name="Int. J. Syst. Evol. Microbiol.">
        <title>The Global Catalogue of Microorganisms (GCM) 10K type strain sequencing project: providing services to taxonomists for standard genome sequencing and annotation.</title>
        <authorList>
            <consortium name="The Broad Institute Genomics Platform"/>
            <consortium name="The Broad Institute Genome Sequencing Center for Infectious Disease"/>
            <person name="Wu L."/>
            <person name="Ma J."/>
        </authorList>
    </citation>
    <scope>NUCLEOTIDE SEQUENCE [LARGE SCALE GENOMIC DNA]</scope>
    <source>
        <strain evidence="9 10">JCM 13850</strain>
    </source>
</reference>
<evidence type="ECO:0000256" key="3">
    <source>
        <dbReference type="ARBA" id="ARBA00022475"/>
    </source>
</evidence>
<dbReference type="EMBL" id="BAAAMR010000165">
    <property type="protein sequence ID" value="GAA2168941.1"/>
    <property type="molecule type" value="Genomic_DNA"/>
</dbReference>
<sequence>MVFELGAVMHDHAPSPSAHPPGAHPGAPHADPRRWRALALLCVAQFMLIIDITVVNVALPSIAADLALGRGGQTWVVTAYSLCFGGLLLLGGRLADALGRRRALLLGLALFTTASLVSGLAGTGGVLIAGRAAQGVGAALLSPAALSIVTTTFRGPERNRALGVWAAIGGTGAAVGVLVGGLLTSGPGWEWVFFVNVPVGLAVLALVPRTVPSVPPVRGPLDPGGAVTATLAAAALIYGLVKAGEDGWDAASALVPIGAAVLLAAAFVLIERTVRTPLVPPGLLRRRTIASGNALMVSASVLLLSGFFLCSQYLQNLLHFSAVKTGLVFLPAAVATITGAHLASHLVGRIGGRPVAAAGFAVAAAGALLLSGVPAGGHAWPDVLPGFVLLSLGVGAGFVCATTTAMNGIGHAEAGLASGVVNTGHEIGGALGVALATALAGASIGGRTAGGFHTAFTVFGVIAAAVAVLALALVPSGRPEPGDGPVFAH</sequence>
<feature type="transmembrane region" description="Helical" evidence="7">
    <location>
        <begin position="128"/>
        <end position="149"/>
    </location>
</feature>
<comment type="subcellular location">
    <subcellularLocation>
        <location evidence="1">Cell membrane</location>
        <topology evidence="1">Multi-pass membrane protein</topology>
    </subcellularLocation>
</comment>
<protein>
    <submittedName>
        <fullName evidence="9">DHA2 family efflux MFS transporter permease subunit</fullName>
    </submittedName>
</protein>
<accession>A0ABN3AHE5</accession>
<feature type="transmembrane region" description="Helical" evidence="7">
    <location>
        <begin position="452"/>
        <end position="474"/>
    </location>
</feature>
<dbReference type="InterPro" id="IPR020846">
    <property type="entry name" value="MFS_dom"/>
</dbReference>
<dbReference type="Pfam" id="PF07690">
    <property type="entry name" value="MFS_1"/>
    <property type="match status" value="1"/>
</dbReference>
<gene>
    <name evidence="9" type="ORF">GCM10009727_91240</name>
</gene>
<dbReference type="Proteomes" id="UP001501020">
    <property type="component" value="Unassembled WGS sequence"/>
</dbReference>
<evidence type="ECO:0000256" key="4">
    <source>
        <dbReference type="ARBA" id="ARBA00022692"/>
    </source>
</evidence>
<dbReference type="Gene3D" id="1.20.1720.10">
    <property type="entry name" value="Multidrug resistance protein D"/>
    <property type="match status" value="1"/>
</dbReference>
<comment type="caution">
    <text evidence="9">The sequence shown here is derived from an EMBL/GenBank/DDBJ whole genome shotgun (WGS) entry which is preliminary data.</text>
</comment>
<feature type="transmembrane region" description="Helical" evidence="7">
    <location>
        <begin position="103"/>
        <end position="122"/>
    </location>
</feature>
<feature type="transmembrane region" description="Helical" evidence="7">
    <location>
        <begin position="291"/>
        <end position="314"/>
    </location>
</feature>
<evidence type="ECO:0000256" key="1">
    <source>
        <dbReference type="ARBA" id="ARBA00004651"/>
    </source>
</evidence>
<feature type="transmembrane region" description="Helical" evidence="7">
    <location>
        <begin position="74"/>
        <end position="91"/>
    </location>
</feature>
<feature type="transmembrane region" description="Helical" evidence="7">
    <location>
        <begin position="219"/>
        <end position="241"/>
    </location>
</feature>
<feature type="transmembrane region" description="Helical" evidence="7">
    <location>
        <begin position="161"/>
        <end position="183"/>
    </location>
</feature>
<dbReference type="InterPro" id="IPR005829">
    <property type="entry name" value="Sugar_transporter_CS"/>
</dbReference>
<feature type="transmembrane region" description="Helical" evidence="7">
    <location>
        <begin position="383"/>
        <end position="406"/>
    </location>
</feature>
<dbReference type="CDD" id="cd17321">
    <property type="entry name" value="MFS_MMR_MDR_like"/>
    <property type="match status" value="1"/>
</dbReference>
<feature type="transmembrane region" description="Helical" evidence="7">
    <location>
        <begin position="38"/>
        <end position="62"/>
    </location>
</feature>
<dbReference type="PROSITE" id="PS00216">
    <property type="entry name" value="SUGAR_TRANSPORT_1"/>
    <property type="match status" value="1"/>
</dbReference>
<keyword evidence="3" id="KW-1003">Cell membrane</keyword>
<keyword evidence="2" id="KW-0813">Transport</keyword>
<feature type="domain" description="Major facilitator superfamily (MFS) profile" evidence="8">
    <location>
        <begin position="37"/>
        <end position="478"/>
    </location>
</feature>
<dbReference type="InterPro" id="IPR011701">
    <property type="entry name" value="MFS"/>
</dbReference>
<evidence type="ECO:0000256" key="2">
    <source>
        <dbReference type="ARBA" id="ARBA00022448"/>
    </source>
</evidence>
<dbReference type="Gene3D" id="1.20.1250.20">
    <property type="entry name" value="MFS general substrate transporter like domains"/>
    <property type="match status" value="1"/>
</dbReference>
<keyword evidence="6 7" id="KW-0472">Membrane</keyword>
<evidence type="ECO:0000259" key="8">
    <source>
        <dbReference type="PROSITE" id="PS50850"/>
    </source>
</evidence>
<feature type="transmembrane region" description="Helical" evidence="7">
    <location>
        <begin position="253"/>
        <end position="270"/>
    </location>
</feature>
<proteinExistence type="predicted"/>
<keyword evidence="10" id="KW-1185">Reference proteome</keyword>
<dbReference type="InterPro" id="IPR036259">
    <property type="entry name" value="MFS_trans_sf"/>
</dbReference>
<organism evidence="9 10">
    <name type="scientific">Actinomadura napierensis</name>
    <dbReference type="NCBI Taxonomy" id="267854"/>
    <lineage>
        <taxon>Bacteria</taxon>
        <taxon>Bacillati</taxon>
        <taxon>Actinomycetota</taxon>
        <taxon>Actinomycetes</taxon>
        <taxon>Streptosporangiales</taxon>
        <taxon>Thermomonosporaceae</taxon>
        <taxon>Actinomadura</taxon>
    </lineage>
</organism>
<dbReference type="PANTHER" id="PTHR42718:SF46">
    <property type="entry name" value="BLR6921 PROTEIN"/>
    <property type="match status" value="1"/>
</dbReference>
<evidence type="ECO:0000313" key="9">
    <source>
        <dbReference type="EMBL" id="GAA2168941.1"/>
    </source>
</evidence>
<name>A0ABN3AHE5_9ACTN</name>
<dbReference type="PROSITE" id="PS50850">
    <property type="entry name" value="MFS"/>
    <property type="match status" value="1"/>
</dbReference>